<evidence type="ECO:0000256" key="4">
    <source>
        <dbReference type="SAM" id="MobiDB-lite"/>
    </source>
</evidence>
<dbReference type="InterPro" id="IPR051313">
    <property type="entry name" value="Bact_iron-sidero_bind"/>
</dbReference>
<dbReference type="OrthoDB" id="304381at2157"/>
<dbReference type="Proteomes" id="UP000003751">
    <property type="component" value="Unassembled WGS sequence"/>
</dbReference>
<feature type="domain" description="Fe/B12 periplasmic-binding" evidence="5">
    <location>
        <begin position="199"/>
        <end position="348"/>
    </location>
</feature>
<dbReference type="Proteomes" id="UP000184203">
    <property type="component" value="Unassembled WGS sequence"/>
</dbReference>
<evidence type="ECO:0000256" key="3">
    <source>
        <dbReference type="ARBA" id="ARBA00022729"/>
    </source>
</evidence>
<evidence type="ECO:0000313" key="9">
    <source>
        <dbReference type="Proteomes" id="UP000184203"/>
    </source>
</evidence>
<sequence length="390" mass="43286">MDRNEGRTRRTVIKGTGAVLGGGLLAGCTSDSDSGSPSTDTTTGSEGDSTTAAEETTTTDGPYSVSMAPVGEVEFESVPKTWVANNGSWADMGIALGLEPPKAVWMASRYHTQYYDAIDGLSVDKSDIKSLYQDGVNKELFYQLDADVHVMDPNFLMNRFKGWGQKDVDEIKQNIAPLFGNCIYAQHYPWHEDYRYYTLMEGFEKLSKVFKRHDRYEAFEKLHADFQSNISDVVPKKSERPSAAVVWGVGDQPTKFYPYIIGKGTGFKHLNDLGVSDALAKTDVKDFHGSRGSIDLETLLKVDPEVLLLRAYEGKTRTEFENTVIKFLENDNTASKLTAVKNGDVYRAGGLYQGPITNLVLTQRTAKLLYGVEKPLYDSQRVVDIVNGDF</sequence>
<dbReference type="InterPro" id="IPR002491">
    <property type="entry name" value="ABC_transptr_periplasmic_BD"/>
</dbReference>
<dbReference type="PATRIC" id="fig|797209.4.peg.1062"/>
<dbReference type="eggNOG" id="arCOG06180">
    <property type="taxonomic scope" value="Archaea"/>
</dbReference>
<evidence type="ECO:0000313" key="6">
    <source>
        <dbReference type="EMBL" id="EFW93265.1"/>
    </source>
</evidence>
<proteinExistence type="predicted"/>
<keyword evidence="2" id="KW-0813">Transport</keyword>
<feature type="compositionally biased region" description="Low complexity" evidence="4">
    <location>
        <begin position="26"/>
        <end position="59"/>
    </location>
</feature>
<reference evidence="9" key="2">
    <citation type="submission" date="2016-11" db="EMBL/GenBank/DDBJ databases">
        <authorList>
            <person name="Varghese N."/>
            <person name="Submissions S."/>
        </authorList>
    </citation>
    <scope>NUCLEOTIDE SEQUENCE [LARGE SCALE GENOMIC DNA]</scope>
    <source>
        <strain evidence="9">DX253</strain>
    </source>
</reference>
<keyword evidence="9" id="KW-1185">Reference proteome</keyword>
<dbReference type="STRING" id="797209.GCA_000376445_01185"/>
<evidence type="ECO:0000256" key="2">
    <source>
        <dbReference type="ARBA" id="ARBA00022448"/>
    </source>
</evidence>
<dbReference type="PANTHER" id="PTHR30532:SF1">
    <property type="entry name" value="IRON(3+)-HYDROXAMATE-BINDING PROTEIN FHUD"/>
    <property type="match status" value="1"/>
</dbReference>
<gene>
    <name evidence="7" type="ORF">SAMN05444342_1454</name>
    <name evidence="6" type="ORF">ZOD2009_05357</name>
</gene>
<dbReference type="AlphaFoldDB" id="E7QQK1"/>
<organism evidence="6 8">
    <name type="scientific">Haladaptatus paucihalophilus DX253</name>
    <dbReference type="NCBI Taxonomy" id="797209"/>
    <lineage>
        <taxon>Archaea</taxon>
        <taxon>Methanobacteriati</taxon>
        <taxon>Methanobacteriota</taxon>
        <taxon>Stenosarchaea group</taxon>
        <taxon>Halobacteria</taxon>
        <taxon>Halobacteriales</taxon>
        <taxon>Haladaptataceae</taxon>
        <taxon>Haladaptatus</taxon>
    </lineage>
</organism>
<reference evidence="7" key="3">
    <citation type="submission" date="2016-11" db="EMBL/GenBank/DDBJ databases">
        <authorList>
            <person name="Jaros S."/>
            <person name="Januszkiewicz K."/>
            <person name="Wedrychowicz H."/>
        </authorList>
    </citation>
    <scope>NUCLEOTIDE SEQUENCE [LARGE SCALE GENOMIC DNA]</scope>
    <source>
        <strain evidence="7">DX253</strain>
    </source>
</reference>
<dbReference type="PROSITE" id="PS51257">
    <property type="entry name" value="PROKAR_LIPOPROTEIN"/>
    <property type="match status" value="1"/>
</dbReference>
<dbReference type="Gene3D" id="3.40.50.1980">
    <property type="entry name" value="Nitrogenase molybdenum iron protein domain"/>
    <property type="match status" value="2"/>
</dbReference>
<keyword evidence="3" id="KW-0732">Signal</keyword>
<evidence type="ECO:0000313" key="7">
    <source>
        <dbReference type="EMBL" id="SHK49688.1"/>
    </source>
</evidence>
<dbReference type="PANTHER" id="PTHR30532">
    <property type="entry name" value="IRON III DICITRATE-BINDING PERIPLASMIC PROTEIN"/>
    <property type="match status" value="1"/>
</dbReference>
<evidence type="ECO:0000259" key="5">
    <source>
        <dbReference type="Pfam" id="PF01497"/>
    </source>
</evidence>
<comment type="subcellular location">
    <subcellularLocation>
        <location evidence="1">Cell envelope</location>
    </subcellularLocation>
</comment>
<dbReference type="EMBL" id="FRAN01000002">
    <property type="protein sequence ID" value="SHK49688.1"/>
    <property type="molecule type" value="Genomic_DNA"/>
</dbReference>
<feature type="region of interest" description="Disordered" evidence="4">
    <location>
        <begin position="20"/>
        <end position="65"/>
    </location>
</feature>
<accession>E7QQK1</accession>
<name>E7QQK1_HALPU</name>
<dbReference type="SUPFAM" id="SSF53807">
    <property type="entry name" value="Helical backbone' metal receptor"/>
    <property type="match status" value="1"/>
</dbReference>
<evidence type="ECO:0000313" key="8">
    <source>
        <dbReference type="Proteomes" id="UP000003751"/>
    </source>
</evidence>
<protein>
    <submittedName>
        <fullName evidence="6">Ferrichrome-binding protein</fullName>
    </submittedName>
</protein>
<dbReference type="Pfam" id="PF01497">
    <property type="entry name" value="Peripla_BP_2"/>
    <property type="match status" value="1"/>
</dbReference>
<reference evidence="6 8" key="1">
    <citation type="journal article" date="2014" name="ISME J.">
        <title>Trehalose/2-sulfotrehalose biosynthesis and glycine-betaine uptake are widely spread mechanisms for osmoadaptation in the Halobacteriales.</title>
        <authorList>
            <person name="Youssef N.H."/>
            <person name="Savage-Ashlock K.N."/>
            <person name="McCully A.L."/>
            <person name="Luedtke B."/>
            <person name="Shaw E.I."/>
            <person name="Hoff W.D."/>
            <person name="Elshahed M.S."/>
        </authorList>
    </citation>
    <scope>NUCLEOTIDE SEQUENCE [LARGE SCALE GENOMIC DNA]</scope>
    <source>
        <strain evidence="6 8">DX253</strain>
    </source>
</reference>
<dbReference type="EMBL" id="AEMG01000004">
    <property type="protein sequence ID" value="EFW93265.1"/>
    <property type="molecule type" value="Genomic_DNA"/>
</dbReference>
<dbReference type="RefSeq" id="WP_007977741.1">
    <property type="nucleotide sequence ID" value="NZ_AEMG01000004.1"/>
</dbReference>
<evidence type="ECO:0000256" key="1">
    <source>
        <dbReference type="ARBA" id="ARBA00004196"/>
    </source>
</evidence>